<gene>
    <name evidence="1" type="ORF">E5167_02080</name>
</gene>
<name>A0A4U0F1C9_9FLAO</name>
<accession>A0A4U0F1C9</accession>
<keyword evidence="2" id="KW-1185">Reference proteome</keyword>
<reference evidence="1 2" key="1">
    <citation type="submission" date="2019-04" db="EMBL/GenBank/DDBJ databases">
        <title>Lacinutrix sp. nov., isolated from marine water.</title>
        <authorList>
            <person name="Kim W."/>
        </authorList>
    </citation>
    <scope>NUCLEOTIDE SEQUENCE [LARGE SCALE GENOMIC DNA]</scope>
    <source>
        <strain evidence="1 2">CAU 1491</strain>
    </source>
</reference>
<organism evidence="1 2">
    <name type="scientific">Pontimicrobium aquaticum</name>
    <dbReference type="NCBI Taxonomy" id="2565367"/>
    <lineage>
        <taxon>Bacteria</taxon>
        <taxon>Pseudomonadati</taxon>
        <taxon>Bacteroidota</taxon>
        <taxon>Flavobacteriia</taxon>
        <taxon>Flavobacteriales</taxon>
        <taxon>Flavobacteriaceae</taxon>
        <taxon>Pontimicrobium</taxon>
    </lineage>
</organism>
<protein>
    <submittedName>
        <fullName evidence="1">Uncharacterized protein</fullName>
    </submittedName>
</protein>
<evidence type="ECO:0000313" key="2">
    <source>
        <dbReference type="Proteomes" id="UP000307657"/>
    </source>
</evidence>
<evidence type="ECO:0000313" key="1">
    <source>
        <dbReference type="EMBL" id="TJY38068.1"/>
    </source>
</evidence>
<dbReference type="Gene3D" id="2.50.20.10">
    <property type="entry name" value="Lipoprotein localisation LolA/LolB/LppX"/>
    <property type="match status" value="1"/>
</dbReference>
<proteinExistence type="predicted"/>
<dbReference type="EMBL" id="SUPL01000001">
    <property type="protein sequence ID" value="TJY38068.1"/>
    <property type="molecule type" value="Genomic_DNA"/>
</dbReference>
<sequence length="246" mass="28945">MTSLLIMFAISLIVIYFTTTAWTQKEPKDGTDLVYKMYEKYHNKWYSNLTFKQQTMFYKEGEVLKEELWHEAMQIPKGLVIKIEDINGGNGLLFKNDSMTVFKDGKATNKMKRVHELLVLGFNVYADKPETTISKLKEVGFNLNIIRTDTIDNKTYYVVGESSKKQFWIDTEHFLFSKVETHYPNGTISTTEFKDYKRLDDAWIAPTVIFYNNGEMIMKEIYYDIETPEKLPENLLEYSSFSNIKW</sequence>
<dbReference type="RefSeq" id="WP_169301359.1">
    <property type="nucleotide sequence ID" value="NZ_SUPL01000001.1"/>
</dbReference>
<comment type="caution">
    <text evidence="1">The sequence shown here is derived from an EMBL/GenBank/DDBJ whole genome shotgun (WGS) entry which is preliminary data.</text>
</comment>
<dbReference type="Proteomes" id="UP000307657">
    <property type="component" value="Unassembled WGS sequence"/>
</dbReference>
<dbReference type="AlphaFoldDB" id="A0A4U0F1C9"/>